<dbReference type="InterPro" id="IPR011344">
    <property type="entry name" value="ssDNA-bd"/>
</dbReference>
<keyword evidence="1 2" id="KW-0238">DNA-binding</keyword>
<comment type="subunit">
    <text evidence="2">Homotetramer.</text>
</comment>
<dbReference type="NCBIfam" id="TIGR00621">
    <property type="entry name" value="ssb"/>
    <property type="match status" value="1"/>
</dbReference>
<dbReference type="InterPro" id="IPR012340">
    <property type="entry name" value="NA-bd_OB-fold"/>
</dbReference>
<evidence type="ECO:0000313" key="6">
    <source>
        <dbReference type="Proteomes" id="UP000463470"/>
    </source>
</evidence>
<comment type="caution">
    <text evidence="5">The sequence shown here is derived from an EMBL/GenBank/DDBJ whole genome shotgun (WGS) entry which is preliminary data.</text>
</comment>
<dbReference type="CDD" id="cd04496">
    <property type="entry name" value="SSB_OBF"/>
    <property type="match status" value="1"/>
</dbReference>
<dbReference type="PROSITE" id="PS50935">
    <property type="entry name" value="SSB"/>
    <property type="match status" value="1"/>
</dbReference>
<comment type="caution">
    <text evidence="2">Lacks conserved residue(s) required for the propagation of feature annotation.</text>
</comment>
<dbReference type="PANTHER" id="PTHR10302">
    <property type="entry name" value="SINGLE-STRANDED DNA-BINDING PROTEIN"/>
    <property type="match status" value="1"/>
</dbReference>
<dbReference type="GO" id="GO:0003697">
    <property type="term" value="F:single-stranded DNA binding"/>
    <property type="evidence" value="ECO:0007669"/>
    <property type="project" value="UniProtKB-UniRule"/>
</dbReference>
<dbReference type="GO" id="GO:0006260">
    <property type="term" value="P:DNA replication"/>
    <property type="evidence" value="ECO:0007669"/>
    <property type="project" value="InterPro"/>
</dbReference>
<protein>
    <recommendedName>
        <fullName evidence="2 3">Single-stranded DNA-binding protein</fullName>
        <shortName evidence="2">SSB</shortName>
    </recommendedName>
</protein>
<dbReference type="EMBL" id="WXEY01000038">
    <property type="protein sequence ID" value="MZP31408.1"/>
    <property type="molecule type" value="Genomic_DNA"/>
</dbReference>
<name>A0A845LCM3_9FIRM</name>
<dbReference type="InterPro" id="IPR000424">
    <property type="entry name" value="Primosome_PriB/ssb"/>
</dbReference>
<dbReference type="PANTHER" id="PTHR10302:SF27">
    <property type="entry name" value="SINGLE-STRANDED DNA-BINDING PROTEIN"/>
    <property type="match status" value="1"/>
</dbReference>
<evidence type="ECO:0000313" key="5">
    <source>
        <dbReference type="EMBL" id="MZP31408.1"/>
    </source>
</evidence>
<accession>A0A845LCM3</accession>
<evidence type="ECO:0000256" key="1">
    <source>
        <dbReference type="ARBA" id="ARBA00023125"/>
    </source>
</evidence>
<evidence type="ECO:0000256" key="2">
    <source>
        <dbReference type="HAMAP-Rule" id="MF_00984"/>
    </source>
</evidence>
<reference evidence="5 6" key="1">
    <citation type="submission" date="2020-01" db="EMBL/GenBank/DDBJ databases">
        <title>Whole-genome sequence of Heliobacterium undosum DSM 13378.</title>
        <authorList>
            <person name="Kyndt J.A."/>
            <person name="Meyer T.E."/>
        </authorList>
    </citation>
    <scope>NUCLEOTIDE SEQUENCE [LARGE SCALE GENOMIC DNA]</scope>
    <source>
        <strain evidence="5 6">DSM 13378</strain>
    </source>
</reference>
<dbReference type="RefSeq" id="WP_161259922.1">
    <property type="nucleotide sequence ID" value="NZ_WXEY01000038.1"/>
</dbReference>
<organism evidence="5 6">
    <name type="scientific">Heliomicrobium undosum</name>
    <dbReference type="NCBI Taxonomy" id="121734"/>
    <lineage>
        <taxon>Bacteria</taxon>
        <taxon>Bacillati</taxon>
        <taxon>Bacillota</taxon>
        <taxon>Clostridia</taxon>
        <taxon>Eubacteriales</taxon>
        <taxon>Heliobacteriaceae</taxon>
        <taxon>Heliomicrobium</taxon>
    </lineage>
</organism>
<keyword evidence="6" id="KW-1185">Reference proteome</keyword>
<dbReference type="SUPFAM" id="SSF50249">
    <property type="entry name" value="Nucleic acid-binding proteins"/>
    <property type="match status" value="1"/>
</dbReference>
<dbReference type="Pfam" id="PF00436">
    <property type="entry name" value="SSB"/>
    <property type="match status" value="1"/>
</dbReference>
<dbReference type="Proteomes" id="UP000463470">
    <property type="component" value="Unassembled WGS sequence"/>
</dbReference>
<dbReference type="HAMAP" id="MF_00984">
    <property type="entry name" value="SSB"/>
    <property type="match status" value="1"/>
</dbReference>
<dbReference type="OrthoDB" id="9809878at2"/>
<sequence length="146" mass="16131">MLNRVILIGRLGQDPELRHTNSGVPVCTFSIAVDRPQSSQQRQSGAQKITDWFTIVVWQKQAENAARYLAKGRLVAVDGRLQSRSWTDQQSGQKRTAIEVVAETVRFLERSEQSGQPGDQAPAGGGFSYGQEISFPDGENPDDLPF</sequence>
<evidence type="ECO:0000256" key="4">
    <source>
        <dbReference type="SAM" id="MobiDB-lite"/>
    </source>
</evidence>
<evidence type="ECO:0000256" key="3">
    <source>
        <dbReference type="PIRNR" id="PIRNR002070"/>
    </source>
</evidence>
<dbReference type="PIRSF" id="PIRSF002070">
    <property type="entry name" value="SSB"/>
    <property type="match status" value="1"/>
</dbReference>
<dbReference type="Gene3D" id="2.40.50.140">
    <property type="entry name" value="Nucleic acid-binding proteins"/>
    <property type="match status" value="1"/>
</dbReference>
<gene>
    <name evidence="5" type="primary">ssb</name>
    <name evidence="5" type="ORF">GTO91_17065</name>
</gene>
<dbReference type="AlphaFoldDB" id="A0A845LCM3"/>
<feature type="region of interest" description="Disordered" evidence="4">
    <location>
        <begin position="109"/>
        <end position="146"/>
    </location>
</feature>
<dbReference type="GO" id="GO:0009295">
    <property type="term" value="C:nucleoid"/>
    <property type="evidence" value="ECO:0007669"/>
    <property type="project" value="TreeGrafter"/>
</dbReference>
<proteinExistence type="inferred from homology"/>